<accession>K0I6Y6</accession>
<keyword evidence="3" id="KW-1185">Reference proteome</keyword>
<organism evidence="2 3">
    <name type="scientific">Nitrososphaera gargensis (strain Ga9.2)</name>
    <dbReference type="NCBI Taxonomy" id="1237085"/>
    <lineage>
        <taxon>Archaea</taxon>
        <taxon>Nitrososphaerota</taxon>
        <taxon>Nitrososphaeria</taxon>
        <taxon>Nitrososphaerales</taxon>
        <taxon>Nitrososphaeraceae</taxon>
        <taxon>Nitrososphaera</taxon>
    </lineage>
</organism>
<dbReference type="KEGG" id="nga:Ngar_c00760"/>
<name>K0I6Y6_NITGG</name>
<dbReference type="HOGENOM" id="CLU_820435_0_0_2"/>
<dbReference type="RefSeq" id="WP_015017599.1">
    <property type="nucleotide sequence ID" value="NC_018719.1"/>
</dbReference>
<reference evidence="2 3" key="1">
    <citation type="journal article" date="2012" name="Environ. Microbiol.">
        <title>The genome of the ammonia-oxidizing Candidatus Nitrososphaera gargensis: insights into metabolic versatility and environmental adaptations.</title>
        <authorList>
            <person name="Spang A."/>
            <person name="Poehlein A."/>
            <person name="Offre P."/>
            <person name="Zumbragel S."/>
            <person name="Haider S."/>
            <person name="Rychlik N."/>
            <person name="Nowka B."/>
            <person name="Schmeisser C."/>
            <person name="Lebedeva E.V."/>
            <person name="Rattei T."/>
            <person name="Bohm C."/>
            <person name="Schmid M."/>
            <person name="Galushko A."/>
            <person name="Hatzenpichler R."/>
            <person name="Weinmaier T."/>
            <person name="Daniel R."/>
            <person name="Schleper C."/>
            <person name="Spieck E."/>
            <person name="Streit W."/>
            <person name="Wagner M."/>
        </authorList>
    </citation>
    <scope>NUCLEOTIDE SEQUENCE [LARGE SCALE GENOMIC DNA]</scope>
    <source>
        <strain evidence="3">Ga9.2</strain>
    </source>
</reference>
<evidence type="ECO:0000313" key="2">
    <source>
        <dbReference type="EMBL" id="AFU57026.1"/>
    </source>
</evidence>
<dbReference type="BioCyc" id="CNIT1237085:G1324-76-MONOMER"/>
<evidence type="ECO:0000313" key="3">
    <source>
        <dbReference type="Proteomes" id="UP000008037"/>
    </source>
</evidence>
<feature type="compositionally biased region" description="Pro residues" evidence="1">
    <location>
        <begin position="188"/>
        <end position="206"/>
    </location>
</feature>
<dbReference type="PATRIC" id="fig|1237085.11.peg.78"/>
<dbReference type="EMBL" id="CP002408">
    <property type="protein sequence ID" value="AFU57026.1"/>
    <property type="molecule type" value="Genomic_DNA"/>
</dbReference>
<evidence type="ECO:0000256" key="1">
    <source>
        <dbReference type="SAM" id="MobiDB-lite"/>
    </source>
</evidence>
<sequence length="338" mass="36494">MRKEHASNNTSKNKLLALAIAAALVASILSIVGGSIPSASAAEPKTINAGTGQGLLYYEAHRIPSSHWNPCFATSCDQGTGPGTWVWFVLFNDAGEPIVADLANEDGVLITGLEVGKTYFLQPTDCVYPNCGEPPHDVIFNNWHDCDDTRQRPFVIAAGTIVSGAAYYRYHLHGEPNEPVACFTTGTPNPPANNNPPPTNNPPQNPNQPTSPGTVETGMTDPVFYFKLVNFVNNEFGIGTVIAEENDTRTAAEILAEQIPDTNLSGQPLDSDSSLRYAMYNSLYEIVRDDPVSCMQIMRAAVDAGIPWDQLSDMQKAYIILKVKGSSLDATNVDFGNL</sequence>
<protein>
    <submittedName>
        <fullName evidence="2">Uncharacterized protein</fullName>
    </submittedName>
</protein>
<dbReference type="Proteomes" id="UP000008037">
    <property type="component" value="Chromosome"/>
</dbReference>
<feature type="region of interest" description="Disordered" evidence="1">
    <location>
        <begin position="181"/>
        <end position="216"/>
    </location>
</feature>
<dbReference type="GeneID" id="13796252"/>
<gene>
    <name evidence="2" type="ordered locus">Ngar_c00760</name>
</gene>
<dbReference type="AlphaFoldDB" id="K0I6Y6"/>
<proteinExistence type="predicted"/>
<dbReference type="InParanoid" id="K0I6Y6"/>